<sequence>MSQIDRSYSEKRDYIRMRVETPGTLIHGAKSIPIICLDLSATGMQIEANARLQVGDRVGVRIESGHDSLRGLDAEAEVVRVSSLDGERQSIGLTILSLR</sequence>
<dbReference type="Gene3D" id="2.40.10.220">
    <property type="entry name" value="predicted glycosyltransferase like domains"/>
    <property type="match status" value="1"/>
</dbReference>
<dbReference type="Pfam" id="PF07238">
    <property type="entry name" value="PilZ"/>
    <property type="match status" value="1"/>
</dbReference>
<dbReference type="SUPFAM" id="SSF141371">
    <property type="entry name" value="PilZ domain-like"/>
    <property type="match status" value="1"/>
</dbReference>
<dbReference type="EMBL" id="JBHRXZ010000024">
    <property type="protein sequence ID" value="MFC3608895.1"/>
    <property type="molecule type" value="Genomic_DNA"/>
</dbReference>
<organism evidence="2 3">
    <name type="scientific">Stutzerimonas tarimensis</name>
    <dbReference type="NCBI Taxonomy" id="1507735"/>
    <lineage>
        <taxon>Bacteria</taxon>
        <taxon>Pseudomonadati</taxon>
        <taxon>Pseudomonadota</taxon>
        <taxon>Gammaproteobacteria</taxon>
        <taxon>Pseudomonadales</taxon>
        <taxon>Pseudomonadaceae</taxon>
        <taxon>Stutzerimonas</taxon>
    </lineage>
</organism>
<dbReference type="Proteomes" id="UP001595630">
    <property type="component" value="Unassembled WGS sequence"/>
</dbReference>
<accession>A0ABV7T973</accession>
<feature type="domain" description="PilZ" evidence="1">
    <location>
        <begin position="10"/>
        <end position="97"/>
    </location>
</feature>
<keyword evidence="3" id="KW-1185">Reference proteome</keyword>
<gene>
    <name evidence="2" type="ORF">ACFOMF_14005</name>
</gene>
<evidence type="ECO:0000259" key="1">
    <source>
        <dbReference type="Pfam" id="PF07238"/>
    </source>
</evidence>
<evidence type="ECO:0000313" key="2">
    <source>
        <dbReference type="EMBL" id="MFC3608895.1"/>
    </source>
</evidence>
<comment type="caution">
    <text evidence="2">The sequence shown here is derived from an EMBL/GenBank/DDBJ whole genome shotgun (WGS) entry which is preliminary data.</text>
</comment>
<protein>
    <submittedName>
        <fullName evidence="2">PilZ domain-containing protein</fullName>
    </submittedName>
</protein>
<name>A0ABV7T973_9GAMM</name>
<dbReference type="InterPro" id="IPR009875">
    <property type="entry name" value="PilZ_domain"/>
</dbReference>
<evidence type="ECO:0000313" key="3">
    <source>
        <dbReference type="Proteomes" id="UP001595630"/>
    </source>
</evidence>
<dbReference type="RefSeq" id="WP_386366844.1">
    <property type="nucleotide sequence ID" value="NZ_JBHRXZ010000024.1"/>
</dbReference>
<proteinExistence type="predicted"/>
<reference evidence="3" key="1">
    <citation type="journal article" date="2019" name="Int. J. Syst. Evol. Microbiol.">
        <title>The Global Catalogue of Microorganisms (GCM) 10K type strain sequencing project: providing services to taxonomists for standard genome sequencing and annotation.</title>
        <authorList>
            <consortium name="The Broad Institute Genomics Platform"/>
            <consortium name="The Broad Institute Genome Sequencing Center for Infectious Disease"/>
            <person name="Wu L."/>
            <person name="Ma J."/>
        </authorList>
    </citation>
    <scope>NUCLEOTIDE SEQUENCE [LARGE SCALE GENOMIC DNA]</scope>
    <source>
        <strain evidence="3">KCTC 42447</strain>
    </source>
</reference>